<dbReference type="AlphaFoldDB" id="W2YD08"/>
<evidence type="ECO:0000313" key="2">
    <source>
        <dbReference type="Proteomes" id="UP000018948"/>
    </source>
</evidence>
<dbReference type="Proteomes" id="UP000018948">
    <property type="component" value="Unassembled WGS sequence"/>
</dbReference>
<name>W2YD08_PHYNI</name>
<dbReference type="EMBL" id="ANIY01003918">
    <property type="protein sequence ID" value="ETP32866.1"/>
    <property type="molecule type" value="Genomic_DNA"/>
</dbReference>
<organism evidence="1 2">
    <name type="scientific">Phytophthora nicotianae P10297</name>
    <dbReference type="NCBI Taxonomy" id="1317064"/>
    <lineage>
        <taxon>Eukaryota</taxon>
        <taxon>Sar</taxon>
        <taxon>Stramenopiles</taxon>
        <taxon>Oomycota</taxon>
        <taxon>Peronosporomycetes</taxon>
        <taxon>Peronosporales</taxon>
        <taxon>Peronosporaceae</taxon>
        <taxon>Phytophthora</taxon>
    </lineage>
</organism>
<sequence>MYYTGSARLGGRDRWNVERLTNRSTIADELVLDRCWFNNLLERCDGMKVQGYSGSAAFTTRQQDGQQRDTV</sequence>
<comment type="caution">
    <text evidence="1">The sequence shown here is derived from an EMBL/GenBank/DDBJ whole genome shotgun (WGS) entry which is preliminary data.</text>
</comment>
<accession>W2YD08</accession>
<evidence type="ECO:0000313" key="1">
    <source>
        <dbReference type="EMBL" id="ETP32866.1"/>
    </source>
</evidence>
<gene>
    <name evidence="1" type="ORF">F442_18520</name>
</gene>
<proteinExistence type="predicted"/>
<protein>
    <submittedName>
        <fullName evidence="1">Uncharacterized protein</fullName>
    </submittedName>
</protein>
<reference evidence="1 2" key="1">
    <citation type="submission" date="2013-11" db="EMBL/GenBank/DDBJ databases">
        <title>The Genome Sequence of Phytophthora parasitica P10297.</title>
        <authorList>
            <consortium name="The Broad Institute Genomics Platform"/>
            <person name="Russ C."/>
            <person name="Tyler B."/>
            <person name="Panabieres F."/>
            <person name="Shan W."/>
            <person name="Tripathy S."/>
            <person name="Grunwald N."/>
            <person name="Machado M."/>
            <person name="Johnson C.S."/>
            <person name="Walker B."/>
            <person name="Young S.K."/>
            <person name="Zeng Q."/>
            <person name="Gargeya S."/>
            <person name="Fitzgerald M."/>
            <person name="Haas B."/>
            <person name="Abouelleil A."/>
            <person name="Allen A.W."/>
            <person name="Alvarado L."/>
            <person name="Arachchi H.M."/>
            <person name="Berlin A.M."/>
            <person name="Chapman S.B."/>
            <person name="Gainer-Dewar J."/>
            <person name="Goldberg J."/>
            <person name="Griggs A."/>
            <person name="Gujja S."/>
            <person name="Hansen M."/>
            <person name="Howarth C."/>
            <person name="Imamovic A."/>
            <person name="Ireland A."/>
            <person name="Larimer J."/>
            <person name="McCowan C."/>
            <person name="Murphy C."/>
            <person name="Pearson M."/>
            <person name="Poon T.W."/>
            <person name="Priest M."/>
            <person name="Roberts A."/>
            <person name="Saif S."/>
            <person name="Shea T."/>
            <person name="Sisk P."/>
            <person name="Sykes S."/>
            <person name="Wortman J."/>
            <person name="Nusbaum C."/>
            <person name="Birren B."/>
        </authorList>
    </citation>
    <scope>NUCLEOTIDE SEQUENCE [LARGE SCALE GENOMIC DNA]</scope>
    <source>
        <strain evidence="1 2">P10297</strain>
    </source>
</reference>